<evidence type="ECO:0000313" key="3">
    <source>
        <dbReference type="Proteomes" id="UP000219338"/>
    </source>
</evidence>
<protein>
    <recommendedName>
        <fullName evidence="1">F-box domain-containing protein</fullName>
    </recommendedName>
</protein>
<feature type="domain" description="F-box" evidence="1">
    <location>
        <begin position="86"/>
        <end position="137"/>
    </location>
</feature>
<sequence>MSYSQSCIRCRFKAVKPHIPAFDAEALLRSGTGVLSPEISSGLRTDISSLERELSVIDELFHEISSRRESVRKALNCHEAAFAPIRTLPLDILLEIFAKVPTNALRRDYAPWVIGQVCSLWRTISLSTPSLWSNICFDIYHAATGDQKLQALTTILSRSGDHPLTISIDSPSDGFHFPHNFASAGDLRILAVHGSRWTSLELNMNRTDLHNAFDIIDRSNRPLTHLRRLHISTTEGSASLNMPIFSPSPILYCILQGVSIMTLPVPLSNLATLTSELEHLSELPYLLRMATELEVLRIIPLTNSMPTYEYDGPMVTNTSLRRLSIQCIPWAQRYTLPRAPLNFSGISLPGLLELDLETGVMHDTGGEPFTPEDILQLCHMLEQSRCRLKILRVDSPIHFSAISPLLVSHGQSLTAVHLFVDEDNVFGLIRGLNA</sequence>
<organism evidence="2 3">
    <name type="scientific">Armillaria ostoyae</name>
    <name type="common">Armillaria root rot fungus</name>
    <dbReference type="NCBI Taxonomy" id="47428"/>
    <lineage>
        <taxon>Eukaryota</taxon>
        <taxon>Fungi</taxon>
        <taxon>Dikarya</taxon>
        <taxon>Basidiomycota</taxon>
        <taxon>Agaricomycotina</taxon>
        <taxon>Agaricomycetes</taxon>
        <taxon>Agaricomycetidae</taxon>
        <taxon>Agaricales</taxon>
        <taxon>Marasmiineae</taxon>
        <taxon>Physalacriaceae</taxon>
        <taxon>Armillaria</taxon>
    </lineage>
</organism>
<keyword evidence="3" id="KW-1185">Reference proteome</keyword>
<dbReference type="Proteomes" id="UP000219338">
    <property type="component" value="Unassembled WGS sequence"/>
</dbReference>
<dbReference type="SUPFAM" id="SSF81383">
    <property type="entry name" value="F-box domain"/>
    <property type="match status" value="1"/>
</dbReference>
<dbReference type="STRING" id="47428.A0A284RSY2"/>
<gene>
    <name evidence="2" type="ORF">ARMOST_15260</name>
</gene>
<dbReference type="InterPro" id="IPR001810">
    <property type="entry name" value="F-box_dom"/>
</dbReference>
<dbReference type="OMA" id="RNERECV"/>
<dbReference type="EMBL" id="FUEG01000015">
    <property type="protein sequence ID" value="SJL11849.1"/>
    <property type="molecule type" value="Genomic_DNA"/>
</dbReference>
<evidence type="ECO:0000313" key="2">
    <source>
        <dbReference type="EMBL" id="SJL11849.1"/>
    </source>
</evidence>
<dbReference type="InterPro" id="IPR036047">
    <property type="entry name" value="F-box-like_dom_sf"/>
</dbReference>
<reference evidence="3" key="1">
    <citation type="journal article" date="2017" name="Nat. Ecol. Evol.">
        <title>Genome expansion and lineage-specific genetic innovations in the forest pathogenic fungi Armillaria.</title>
        <authorList>
            <person name="Sipos G."/>
            <person name="Prasanna A.N."/>
            <person name="Walter M.C."/>
            <person name="O'Connor E."/>
            <person name="Balint B."/>
            <person name="Krizsan K."/>
            <person name="Kiss B."/>
            <person name="Hess J."/>
            <person name="Varga T."/>
            <person name="Slot J."/>
            <person name="Riley R."/>
            <person name="Boka B."/>
            <person name="Rigling D."/>
            <person name="Barry K."/>
            <person name="Lee J."/>
            <person name="Mihaltcheva S."/>
            <person name="LaButti K."/>
            <person name="Lipzen A."/>
            <person name="Waldron R."/>
            <person name="Moloney N.M."/>
            <person name="Sperisen C."/>
            <person name="Kredics L."/>
            <person name="Vagvoelgyi C."/>
            <person name="Patrignani A."/>
            <person name="Fitzpatrick D."/>
            <person name="Nagy I."/>
            <person name="Doyle S."/>
            <person name="Anderson J.B."/>
            <person name="Grigoriev I.V."/>
            <person name="Gueldener U."/>
            <person name="Muensterkoetter M."/>
            <person name="Nagy L.G."/>
        </authorList>
    </citation>
    <scope>NUCLEOTIDE SEQUENCE [LARGE SCALE GENOMIC DNA]</scope>
    <source>
        <strain evidence="3">C18/9</strain>
    </source>
</reference>
<dbReference type="AlphaFoldDB" id="A0A284RSY2"/>
<name>A0A284RSY2_ARMOS</name>
<evidence type="ECO:0000259" key="1">
    <source>
        <dbReference type="Pfam" id="PF12937"/>
    </source>
</evidence>
<dbReference type="OrthoDB" id="2852593at2759"/>
<dbReference type="Gene3D" id="1.20.1280.50">
    <property type="match status" value="1"/>
</dbReference>
<proteinExistence type="predicted"/>
<dbReference type="SUPFAM" id="SSF52047">
    <property type="entry name" value="RNI-like"/>
    <property type="match status" value="1"/>
</dbReference>
<accession>A0A284RSY2</accession>
<dbReference type="Pfam" id="PF12937">
    <property type="entry name" value="F-box-like"/>
    <property type="match status" value="1"/>
</dbReference>